<feature type="domain" description="Sulfatase N-terminal" evidence="3">
    <location>
        <begin position="6"/>
        <end position="99"/>
    </location>
</feature>
<evidence type="ECO:0000313" key="5">
    <source>
        <dbReference type="Proteomes" id="UP000192746"/>
    </source>
</evidence>
<dbReference type="STRING" id="1185767.IIF7_14654"/>
<protein>
    <submittedName>
        <fullName evidence="4">Iduronate-2-sulfatase</fullName>
    </submittedName>
</protein>
<evidence type="ECO:0000259" key="3">
    <source>
        <dbReference type="Pfam" id="PF00884"/>
    </source>
</evidence>
<name>A0A1Y1T159_9FLAO</name>
<dbReference type="GO" id="GO:0008484">
    <property type="term" value="F:sulfuric ester hydrolase activity"/>
    <property type="evidence" value="ECO:0007669"/>
    <property type="project" value="TreeGrafter"/>
</dbReference>
<dbReference type="GO" id="GO:0046872">
    <property type="term" value="F:metal ion binding"/>
    <property type="evidence" value="ECO:0007669"/>
    <property type="project" value="UniProtKB-KW"/>
</dbReference>
<dbReference type="EMBL" id="ARYN01000013">
    <property type="protein sequence ID" value="ORL44761.1"/>
    <property type="molecule type" value="Genomic_DNA"/>
</dbReference>
<proteinExistence type="predicted"/>
<dbReference type="RefSeq" id="WP_245801650.1">
    <property type="nucleotide sequence ID" value="NZ_ARYN01000013.1"/>
</dbReference>
<dbReference type="AlphaFoldDB" id="A0A1Y1T159"/>
<comment type="caution">
    <text evidence="4">The sequence shown here is derived from an EMBL/GenBank/DDBJ whole genome shotgun (WGS) entry which is preliminary data.</text>
</comment>
<evidence type="ECO:0000256" key="2">
    <source>
        <dbReference type="ARBA" id="ARBA00022801"/>
    </source>
</evidence>
<keyword evidence="2" id="KW-0378">Hydrolase</keyword>
<gene>
    <name evidence="4" type="ORF">IIF7_14654</name>
</gene>
<keyword evidence="1" id="KW-0479">Metal-binding</keyword>
<evidence type="ECO:0000256" key="1">
    <source>
        <dbReference type="ARBA" id="ARBA00022723"/>
    </source>
</evidence>
<dbReference type="Proteomes" id="UP000192746">
    <property type="component" value="Unassembled WGS sequence"/>
</dbReference>
<dbReference type="SUPFAM" id="SSF53649">
    <property type="entry name" value="Alkaline phosphatase-like"/>
    <property type="match status" value="1"/>
</dbReference>
<dbReference type="GO" id="GO:0005737">
    <property type="term" value="C:cytoplasm"/>
    <property type="evidence" value="ECO:0007669"/>
    <property type="project" value="TreeGrafter"/>
</dbReference>
<sequence length="134" mass="15105">MAKKLIHGYYACVSYVDAQIGMVLDELKRLELEDDTIVILWGDHGWNLGDHKLWCKHVTFETGIKAPLVIKVPGRTSGQQTDAIAEYIDIYPSLAELVGLDIPKTVDGKSFVPVINDETPQKDWAVFKFRDMVT</sequence>
<dbReference type="Pfam" id="PF00884">
    <property type="entry name" value="Sulfatase"/>
    <property type="match status" value="1"/>
</dbReference>
<keyword evidence="5" id="KW-1185">Reference proteome</keyword>
<accession>A0A1Y1T159</accession>
<dbReference type="PANTHER" id="PTHR45953:SF1">
    <property type="entry name" value="IDURONATE 2-SULFATASE"/>
    <property type="match status" value="1"/>
</dbReference>
<reference evidence="4 5" key="1">
    <citation type="submission" date="2013-04" db="EMBL/GenBank/DDBJ databases">
        <title>Zunongwangia sp. 22II14-10F7 Genome Sequencing.</title>
        <authorList>
            <person name="Lai Q."/>
            <person name="Shao Z."/>
        </authorList>
    </citation>
    <scope>NUCLEOTIDE SEQUENCE [LARGE SCALE GENOMIC DNA]</scope>
    <source>
        <strain evidence="4 5">22II14-10F7</strain>
    </source>
</reference>
<organism evidence="4 5">
    <name type="scientific">Zunongwangia atlantica 22II14-10F7</name>
    <dbReference type="NCBI Taxonomy" id="1185767"/>
    <lineage>
        <taxon>Bacteria</taxon>
        <taxon>Pseudomonadati</taxon>
        <taxon>Bacteroidota</taxon>
        <taxon>Flavobacteriia</taxon>
        <taxon>Flavobacteriales</taxon>
        <taxon>Flavobacteriaceae</taxon>
        <taxon>Zunongwangia</taxon>
    </lineage>
</organism>
<dbReference type="InterPro" id="IPR017850">
    <property type="entry name" value="Alkaline_phosphatase_core_sf"/>
</dbReference>
<evidence type="ECO:0000313" key="4">
    <source>
        <dbReference type="EMBL" id="ORL44761.1"/>
    </source>
</evidence>
<dbReference type="InterPro" id="IPR000917">
    <property type="entry name" value="Sulfatase_N"/>
</dbReference>
<dbReference type="PANTHER" id="PTHR45953">
    <property type="entry name" value="IDURONATE 2-SULFATASE"/>
    <property type="match status" value="1"/>
</dbReference>
<dbReference type="Gene3D" id="3.40.720.10">
    <property type="entry name" value="Alkaline Phosphatase, subunit A"/>
    <property type="match status" value="1"/>
</dbReference>